<organism evidence="8">
    <name type="scientific">Methyloraptor flagellatus</name>
    <dbReference type="NCBI Taxonomy" id="3162530"/>
    <lineage>
        <taxon>Bacteria</taxon>
        <taxon>Pseudomonadati</taxon>
        <taxon>Pseudomonadota</taxon>
        <taxon>Alphaproteobacteria</taxon>
        <taxon>Hyphomicrobiales</taxon>
        <taxon>Ancalomicrobiaceae</taxon>
        <taxon>Methyloraptor</taxon>
    </lineage>
</organism>
<dbReference type="InterPro" id="IPR025199">
    <property type="entry name" value="FtsK_4TM"/>
</dbReference>
<gene>
    <name evidence="8" type="ORF">ABS361_19505</name>
</gene>
<feature type="transmembrane region" description="Helical" evidence="6">
    <location>
        <begin position="70"/>
        <end position="96"/>
    </location>
</feature>
<keyword evidence="5 6" id="KW-0472">Membrane</keyword>
<name>A0AAU7X8P1_9HYPH</name>
<proteinExistence type="predicted"/>
<evidence type="ECO:0000256" key="3">
    <source>
        <dbReference type="ARBA" id="ARBA00022692"/>
    </source>
</evidence>
<keyword evidence="2" id="KW-1003">Cell membrane</keyword>
<accession>A0AAU7X8P1</accession>
<protein>
    <submittedName>
        <fullName evidence="8">DNA translocase FtsK 4TM domain-containing protein</fullName>
    </submittedName>
</protein>
<feature type="domain" description="DNA translocase FtsK 4TM region" evidence="7">
    <location>
        <begin position="29"/>
        <end position="107"/>
    </location>
</feature>
<reference evidence="8" key="1">
    <citation type="submission" date="2024-06" db="EMBL/GenBank/DDBJ databases">
        <title>Methylostella associata gen. nov., sp. nov., a novel Ancalomicrobiaceae-affiliated facultatively methylotrophic bacteria that feed on methanotrophs of the genus Methylococcus.</title>
        <authorList>
            <person name="Saltykova V."/>
            <person name="Danilova O.V."/>
            <person name="Oshkin I.Y."/>
            <person name="Belova S.E."/>
            <person name="Pimenov N.V."/>
            <person name="Dedysh S.N."/>
        </authorList>
    </citation>
    <scope>NUCLEOTIDE SEQUENCE</scope>
    <source>
        <strain evidence="8">S20</strain>
    </source>
</reference>
<keyword evidence="3 6" id="KW-0812">Transmembrane</keyword>
<evidence type="ECO:0000313" key="8">
    <source>
        <dbReference type="EMBL" id="XBY44200.1"/>
    </source>
</evidence>
<dbReference type="KEGG" id="mflg:ABS361_19505"/>
<evidence type="ECO:0000256" key="6">
    <source>
        <dbReference type="SAM" id="Phobius"/>
    </source>
</evidence>
<evidence type="ECO:0000256" key="4">
    <source>
        <dbReference type="ARBA" id="ARBA00022989"/>
    </source>
</evidence>
<dbReference type="EMBL" id="CP158568">
    <property type="protein sequence ID" value="XBY44200.1"/>
    <property type="molecule type" value="Genomic_DNA"/>
</dbReference>
<dbReference type="GO" id="GO:0005886">
    <property type="term" value="C:plasma membrane"/>
    <property type="evidence" value="ECO:0007669"/>
    <property type="project" value="UniProtKB-SubCell"/>
</dbReference>
<dbReference type="RefSeq" id="WP_407049294.1">
    <property type="nucleotide sequence ID" value="NZ_CP158568.1"/>
</dbReference>
<feature type="transmembrane region" description="Helical" evidence="6">
    <location>
        <begin position="26"/>
        <end position="50"/>
    </location>
</feature>
<sequence length="148" mass="15261">MRQARSAPTPAYGQGPELKQIVGRNLVGLGGLGLIALTALVATALATWQATDPSLSNATSAPVRNALGRFGAVVADLAMQLIGLSSAFLLLPLVVVGWRLLASGRPDSAVVGSPCGWSPASRPRRRSPRCRCRSAGRCRSASAARSAT</sequence>
<dbReference type="AlphaFoldDB" id="A0AAU7X8P1"/>
<evidence type="ECO:0000256" key="5">
    <source>
        <dbReference type="ARBA" id="ARBA00023136"/>
    </source>
</evidence>
<keyword evidence="4 6" id="KW-1133">Transmembrane helix</keyword>
<evidence type="ECO:0000256" key="2">
    <source>
        <dbReference type="ARBA" id="ARBA00022475"/>
    </source>
</evidence>
<comment type="subcellular location">
    <subcellularLocation>
        <location evidence="1">Cell membrane</location>
        <topology evidence="1">Multi-pass membrane protein</topology>
    </subcellularLocation>
</comment>
<evidence type="ECO:0000259" key="7">
    <source>
        <dbReference type="Pfam" id="PF13491"/>
    </source>
</evidence>
<dbReference type="Pfam" id="PF13491">
    <property type="entry name" value="FtsK_4TM"/>
    <property type="match status" value="1"/>
</dbReference>
<evidence type="ECO:0000256" key="1">
    <source>
        <dbReference type="ARBA" id="ARBA00004651"/>
    </source>
</evidence>